<sequence length="106" mass="11702">MMLTPAAVERVRALLEKRGKPSVGIRIGVRTKGCSGLSYTLEFADERGPMDEAVEQDGVTVLIDPKAAMFIFGTEMDYVEEKLQSGFQFRNPNEKGRCGCGESFHV</sequence>
<evidence type="ECO:0000313" key="3">
    <source>
        <dbReference type="EMBL" id="MDY0883681.1"/>
    </source>
</evidence>
<dbReference type="NCBIfam" id="TIGR00049">
    <property type="entry name" value="iron-sulfur cluster assembly accessory protein"/>
    <property type="match status" value="1"/>
</dbReference>
<dbReference type="InterPro" id="IPR000361">
    <property type="entry name" value="ATAP_core_dom"/>
</dbReference>
<comment type="caution">
    <text evidence="3">The sequence shown here is derived from an EMBL/GenBank/DDBJ whole genome shotgun (WGS) entry which is preliminary data.</text>
</comment>
<dbReference type="PANTHER" id="PTHR10072">
    <property type="entry name" value="IRON-SULFUR CLUSTER ASSEMBLY PROTEIN"/>
    <property type="match status" value="1"/>
</dbReference>
<reference evidence="3 4" key="1">
    <citation type="journal article" date="2016" name="Antonie Van Leeuwenhoek">
        <title>Dongia soli sp. nov., isolated from soil from Dokdo, Korea.</title>
        <authorList>
            <person name="Kim D.U."/>
            <person name="Lee H."/>
            <person name="Kim H."/>
            <person name="Kim S.G."/>
            <person name="Ka J.O."/>
        </authorList>
    </citation>
    <scope>NUCLEOTIDE SEQUENCE [LARGE SCALE GENOMIC DNA]</scope>
    <source>
        <strain evidence="3 4">D78</strain>
    </source>
</reference>
<dbReference type="RefSeq" id="WP_320509170.1">
    <property type="nucleotide sequence ID" value="NZ_JAXCLW010000003.1"/>
</dbReference>
<dbReference type="PANTHER" id="PTHR10072:SF41">
    <property type="entry name" value="IRON-SULFUR CLUSTER ASSEMBLY 1 HOMOLOG, MITOCHONDRIAL"/>
    <property type="match status" value="1"/>
</dbReference>
<dbReference type="InterPro" id="IPR035903">
    <property type="entry name" value="HesB-like_dom_sf"/>
</dbReference>
<accession>A0ABU5EBE8</accession>
<dbReference type="Gene3D" id="2.60.300.12">
    <property type="entry name" value="HesB-like domain"/>
    <property type="match status" value="1"/>
</dbReference>
<comment type="similarity">
    <text evidence="1">Belongs to the HesB/IscA family.</text>
</comment>
<dbReference type="PROSITE" id="PS01152">
    <property type="entry name" value="HESB"/>
    <property type="match status" value="1"/>
</dbReference>
<evidence type="ECO:0000313" key="4">
    <source>
        <dbReference type="Proteomes" id="UP001279642"/>
    </source>
</evidence>
<feature type="domain" description="Core" evidence="2">
    <location>
        <begin position="3"/>
        <end position="102"/>
    </location>
</feature>
<dbReference type="InterPro" id="IPR016092">
    <property type="entry name" value="ATAP"/>
</dbReference>
<keyword evidence="4" id="KW-1185">Reference proteome</keyword>
<dbReference type="InterPro" id="IPR050322">
    <property type="entry name" value="Fe-S_cluster_asmbl/transfer"/>
</dbReference>
<dbReference type="SUPFAM" id="SSF89360">
    <property type="entry name" value="HesB-like domain"/>
    <property type="match status" value="1"/>
</dbReference>
<gene>
    <name evidence="3" type="ORF">SMD27_12585</name>
</gene>
<protein>
    <submittedName>
        <fullName evidence="3">Iron-sulfur cluster assembly accessory protein</fullName>
    </submittedName>
</protein>
<evidence type="ECO:0000259" key="2">
    <source>
        <dbReference type="Pfam" id="PF01521"/>
    </source>
</evidence>
<organism evidence="3 4">
    <name type="scientific">Dongia soli</name>
    <dbReference type="NCBI Taxonomy" id="600628"/>
    <lineage>
        <taxon>Bacteria</taxon>
        <taxon>Pseudomonadati</taxon>
        <taxon>Pseudomonadota</taxon>
        <taxon>Alphaproteobacteria</taxon>
        <taxon>Rhodospirillales</taxon>
        <taxon>Dongiaceae</taxon>
        <taxon>Dongia</taxon>
    </lineage>
</organism>
<evidence type="ECO:0000256" key="1">
    <source>
        <dbReference type="ARBA" id="ARBA00006718"/>
    </source>
</evidence>
<dbReference type="Pfam" id="PF01521">
    <property type="entry name" value="Fe-S_biosyn"/>
    <property type="match status" value="1"/>
</dbReference>
<dbReference type="EMBL" id="JAXCLW010000003">
    <property type="protein sequence ID" value="MDY0883681.1"/>
    <property type="molecule type" value="Genomic_DNA"/>
</dbReference>
<dbReference type="InterPro" id="IPR017870">
    <property type="entry name" value="FeS_cluster_insertion_CS"/>
</dbReference>
<name>A0ABU5EBE8_9PROT</name>
<proteinExistence type="inferred from homology"/>
<dbReference type="Proteomes" id="UP001279642">
    <property type="component" value="Unassembled WGS sequence"/>
</dbReference>